<proteinExistence type="predicted"/>
<evidence type="ECO:0000259" key="5">
    <source>
        <dbReference type="PROSITE" id="PS50802"/>
    </source>
</evidence>
<dbReference type="Proteomes" id="UP001202328">
    <property type="component" value="Unassembled WGS sequence"/>
</dbReference>
<evidence type="ECO:0000256" key="3">
    <source>
        <dbReference type="RuleBase" id="RU367104"/>
    </source>
</evidence>
<evidence type="ECO:0000313" key="6">
    <source>
        <dbReference type="EMBL" id="KAI3955807.1"/>
    </source>
</evidence>
<reference evidence="6" key="1">
    <citation type="submission" date="2022-04" db="EMBL/GenBank/DDBJ databases">
        <title>A functionally conserved STORR gene fusion in Papaver species that diverged 16.8 million years ago.</title>
        <authorList>
            <person name="Catania T."/>
        </authorList>
    </citation>
    <scope>NUCLEOTIDE SEQUENCE</scope>
    <source>
        <strain evidence="6">S-188037</strain>
    </source>
</reference>
<keyword evidence="2 3" id="KW-0378">Hydrolase</keyword>
<protein>
    <recommendedName>
        <fullName evidence="3">Ubiquitin thioesterase OTU</fullName>
        <ecNumber evidence="3">3.4.19.12</ecNumber>
    </recommendedName>
</protein>
<keyword evidence="4" id="KW-0472">Membrane</keyword>
<keyword evidence="3" id="KW-0645">Protease</keyword>
<accession>A0AAD4XXI9</accession>
<keyword evidence="3" id="KW-0833">Ubl conjugation pathway</keyword>
<dbReference type="GO" id="GO:0016579">
    <property type="term" value="P:protein deubiquitination"/>
    <property type="evidence" value="ECO:0007669"/>
    <property type="project" value="TreeGrafter"/>
</dbReference>
<keyword evidence="7" id="KW-1185">Reference proteome</keyword>
<sequence length="222" mass="25550">MLIMEESDMINCLLVVAFFYYVLFLYFSITRLVKFILPSSSRFGGDGNGLSICNEGVRIDGNGNEYKITRVRPDGRCLFRALVHGACLRSGQAVLDETREGELADDLRARVMDELVRRKDEFDQWDLGDLDVYVQRMKKPTVWAGEPELLMASYVLQTPISVFVIESSSGNLRNITNYGQEYEENDQPIKVLFLNYGHYDLLEEFLSDISCQNLRAKKRKKF</sequence>
<keyword evidence="4" id="KW-0812">Transmembrane</keyword>
<dbReference type="EMBL" id="JAJJMB010001716">
    <property type="protein sequence ID" value="KAI3955807.1"/>
    <property type="molecule type" value="Genomic_DNA"/>
</dbReference>
<gene>
    <name evidence="6" type="ORF">MKW98_006167</name>
</gene>
<dbReference type="PANTHER" id="PTHR13312">
    <property type="entry name" value="HIV-INDUCED PROTEIN-7-LIKE PROTEASE"/>
    <property type="match status" value="1"/>
</dbReference>
<evidence type="ECO:0000313" key="7">
    <source>
        <dbReference type="Proteomes" id="UP001202328"/>
    </source>
</evidence>
<dbReference type="SUPFAM" id="SSF54001">
    <property type="entry name" value="Cysteine proteinases"/>
    <property type="match status" value="1"/>
</dbReference>
<dbReference type="GO" id="GO:0030968">
    <property type="term" value="P:endoplasmic reticulum unfolded protein response"/>
    <property type="evidence" value="ECO:0007669"/>
    <property type="project" value="TreeGrafter"/>
</dbReference>
<dbReference type="PANTHER" id="PTHR13312:SF6">
    <property type="entry name" value="UBIQUITIN THIOESTERASE OTU"/>
    <property type="match status" value="1"/>
</dbReference>
<comment type="caution">
    <text evidence="6">The sequence shown here is derived from an EMBL/GenBank/DDBJ whole genome shotgun (WGS) entry which is preliminary data.</text>
</comment>
<dbReference type="GO" id="GO:0036503">
    <property type="term" value="P:ERAD pathway"/>
    <property type="evidence" value="ECO:0007669"/>
    <property type="project" value="TreeGrafter"/>
</dbReference>
<comment type="catalytic activity">
    <reaction evidence="1 3">
        <text>Thiol-dependent hydrolysis of ester, thioester, amide, peptide and isopeptide bonds formed by the C-terminal Gly of ubiquitin (a 76-residue protein attached to proteins as an intracellular targeting signal).</text>
        <dbReference type="EC" id="3.4.19.12"/>
    </reaction>
</comment>
<dbReference type="AlphaFoldDB" id="A0AAD4XXI9"/>
<dbReference type="EC" id="3.4.19.12" evidence="3"/>
<keyword evidence="3" id="KW-0788">Thiol protease</keyword>
<comment type="function">
    <text evidence="3">Hydrolase that can remove conjugated ubiquitin from proteins and may therefore play an important regulatory role at the level of protein turnover by preventing degradation.</text>
</comment>
<comment type="subcellular location">
    <subcellularLocation>
        <location evidence="3">Cytoplasm</location>
    </subcellularLocation>
</comment>
<dbReference type="InterPro" id="IPR003323">
    <property type="entry name" value="OTU_dom"/>
</dbReference>
<name>A0AAD4XXI9_9MAGN</name>
<organism evidence="6 7">
    <name type="scientific">Papaver atlanticum</name>
    <dbReference type="NCBI Taxonomy" id="357466"/>
    <lineage>
        <taxon>Eukaryota</taxon>
        <taxon>Viridiplantae</taxon>
        <taxon>Streptophyta</taxon>
        <taxon>Embryophyta</taxon>
        <taxon>Tracheophyta</taxon>
        <taxon>Spermatophyta</taxon>
        <taxon>Magnoliopsida</taxon>
        <taxon>Ranunculales</taxon>
        <taxon>Papaveraceae</taxon>
        <taxon>Papaveroideae</taxon>
        <taxon>Papaver</taxon>
    </lineage>
</organism>
<dbReference type="InterPro" id="IPR038765">
    <property type="entry name" value="Papain-like_cys_pep_sf"/>
</dbReference>
<dbReference type="GO" id="GO:0005634">
    <property type="term" value="C:nucleus"/>
    <property type="evidence" value="ECO:0007669"/>
    <property type="project" value="TreeGrafter"/>
</dbReference>
<keyword evidence="3" id="KW-0963">Cytoplasm</keyword>
<feature type="domain" description="OTU" evidence="5">
    <location>
        <begin position="66"/>
        <end position="205"/>
    </location>
</feature>
<evidence type="ECO:0000256" key="1">
    <source>
        <dbReference type="ARBA" id="ARBA00000707"/>
    </source>
</evidence>
<evidence type="ECO:0000256" key="4">
    <source>
        <dbReference type="SAM" id="Phobius"/>
    </source>
</evidence>
<feature type="transmembrane region" description="Helical" evidence="4">
    <location>
        <begin position="12"/>
        <end position="29"/>
    </location>
</feature>
<dbReference type="Pfam" id="PF02338">
    <property type="entry name" value="OTU"/>
    <property type="match status" value="1"/>
</dbReference>
<keyword evidence="4" id="KW-1133">Transmembrane helix</keyword>
<dbReference type="GO" id="GO:0004843">
    <property type="term" value="F:cysteine-type deubiquitinase activity"/>
    <property type="evidence" value="ECO:0007669"/>
    <property type="project" value="UniProtKB-UniRule"/>
</dbReference>
<dbReference type="Gene3D" id="3.90.70.80">
    <property type="match status" value="1"/>
</dbReference>
<dbReference type="GO" id="GO:0005829">
    <property type="term" value="C:cytosol"/>
    <property type="evidence" value="ECO:0007669"/>
    <property type="project" value="TreeGrafter"/>
</dbReference>
<evidence type="ECO:0000256" key="2">
    <source>
        <dbReference type="ARBA" id="ARBA00022801"/>
    </source>
</evidence>
<dbReference type="PROSITE" id="PS50802">
    <property type="entry name" value="OTU"/>
    <property type="match status" value="1"/>
</dbReference>